<evidence type="ECO:0000313" key="2">
    <source>
        <dbReference type="Proteomes" id="UP000765509"/>
    </source>
</evidence>
<organism evidence="1 2">
    <name type="scientific">Austropuccinia psidii MF-1</name>
    <dbReference type="NCBI Taxonomy" id="1389203"/>
    <lineage>
        <taxon>Eukaryota</taxon>
        <taxon>Fungi</taxon>
        <taxon>Dikarya</taxon>
        <taxon>Basidiomycota</taxon>
        <taxon>Pucciniomycotina</taxon>
        <taxon>Pucciniomycetes</taxon>
        <taxon>Pucciniales</taxon>
        <taxon>Sphaerophragmiaceae</taxon>
        <taxon>Austropuccinia</taxon>
    </lineage>
</organism>
<comment type="caution">
    <text evidence="1">The sequence shown here is derived from an EMBL/GenBank/DDBJ whole genome shotgun (WGS) entry which is preliminary data.</text>
</comment>
<dbReference type="AlphaFoldDB" id="A0A9Q3HVM3"/>
<accession>A0A9Q3HVM3</accession>
<dbReference type="Proteomes" id="UP000765509">
    <property type="component" value="Unassembled WGS sequence"/>
</dbReference>
<protein>
    <submittedName>
        <fullName evidence="1">Uncharacterized protein</fullName>
    </submittedName>
</protein>
<dbReference type="OrthoDB" id="2513437at2759"/>
<keyword evidence="2" id="KW-1185">Reference proteome</keyword>
<reference evidence="1" key="1">
    <citation type="submission" date="2021-03" db="EMBL/GenBank/DDBJ databases">
        <title>Draft genome sequence of rust myrtle Austropuccinia psidii MF-1, a brazilian biotype.</title>
        <authorList>
            <person name="Quecine M.C."/>
            <person name="Pachon D.M.R."/>
            <person name="Bonatelli M.L."/>
            <person name="Correr F.H."/>
            <person name="Franceschini L.M."/>
            <person name="Leite T.F."/>
            <person name="Margarido G.R.A."/>
            <person name="Almeida C.A."/>
            <person name="Ferrarezi J.A."/>
            <person name="Labate C.A."/>
        </authorList>
    </citation>
    <scope>NUCLEOTIDE SEQUENCE</scope>
    <source>
        <strain evidence="1">MF-1</strain>
    </source>
</reference>
<gene>
    <name evidence="1" type="ORF">O181_056414</name>
</gene>
<name>A0A9Q3HVM3_9BASI</name>
<dbReference type="EMBL" id="AVOT02025417">
    <property type="protein sequence ID" value="MBW0516699.1"/>
    <property type="molecule type" value="Genomic_DNA"/>
</dbReference>
<evidence type="ECO:0000313" key="1">
    <source>
        <dbReference type="EMBL" id="MBW0516699.1"/>
    </source>
</evidence>
<sequence length="95" mass="10872">MALDVVSIVVPNKLLSYSLLGNLGSNLHLSQFVETLTFNKDIIENPMIILSQPQDFASHINHNNDKMHHTQEGRFLGRESVLKTLVPREEKEEQY</sequence>
<proteinExistence type="predicted"/>